<keyword evidence="6" id="KW-0804">Transcription</keyword>
<dbReference type="PROSITE" id="PS50073">
    <property type="entry name" value="COPPER_FIST_2"/>
    <property type="match status" value="1"/>
</dbReference>
<evidence type="ECO:0000256" key="1">
    <source>
        <dbReference type="ARBA" id="ARBA00004123"/>
    </source>
</evidence>
<feature type="compositionally biased region" description="Polar residues" evidence="8">
    <location>
        <begin position="260"/>
        <end position="269"/>
    </location>
</feature>
<dbReference type="GO" id="GO:0000978">
    <property type="term" value="F:RNA polymerase II cis-regulatory region sequence-specific DNA binding"/>
    <property type="evidence" value="ECO:0007669"/>
    <property type="project" value="TreeGrafter"/>
</dbReference>
<feature type="region of interest" description="Disordered" evidence="8">
    <location>
        <begin position="68"/>
        <end position="133"/>
    </location>
</feature>
<comment type="subcellular location">
    <subcellularLocation>
        <location evidence="1">Nucleus</location>
    </subcellularLocation>
</comment>
<feature type="compositionally biased region" description="Basic and acidic residues" evidence="8">
    <location>
        <begin position="249"/>
        <end position="259"/>
    </location>
</feature>
<dbReference type="GO" id="GO:0045944">
    <property type="term" value="P:positive regulation of transcription by RNA polymerase II"/>
    <property type="evidence" value="ECO:0007669"/>
    <property type="project" value="TreeGrafter"/>
</dbReference>
<evidence type="ECO:0000256" key="7">
    <source>
        <dbReference type="ARBA" id="ARBA00023242"/>
    </source>
</evidence>
<dbReference type="STRING" id="43265.A0A545W5L2"/>
<gene>
    <name evidence="10" type="ORF">IF1G_03298</name>
</gene>
<feature type="domain" description="Copper-fist" evidence="9">
    <location>
        <begin position="1"/>
        <end position="41"/>
    </location>
</feature>
<evidence type="ECO:0000256" key="3">
    <source>
        <dbReference type="ARBA" id="ARBA00022833"/>
    </source>
</evidence>
<evidence type="ECO:0000313" key="11">
    <source>
        <dbReference type="Proteomes" id="UP000315783"/>
    </source>
</evidence>
<dbReference type="GO" id="GO:0005634">
    <property type="term" value="C:nucleus"/>
    <property type="evidence" value="ECO:0007669"/>
    <property type="project" value="UniProtKB-SubCell"/>
</dbReference>
<dbReference type="InterPro" id="IPR036395">
    <property type="entry name" value="Cu_fist_DNA-bd_dom_sf"/>
</dbReference>
<keyword evidence="11" id="KW-1185">Reference proteome</keyword>
<dbReference type="InterPro" id="IPR051763">
    <property type="entry name" value="Copper_Homeo_Regul"/>
</dbReference>
<dbReference type="GO" id="GO:0005507">
    <property type="term" value="F:copper ion binding"/>
    <property type="evidence" value="ECO:0007669"/>
    <property type="project" value="InterPro"/>
</dbReference>
<dbReference type="Gene3D" id="3.90.430.10">
    <property type="entry name" value="Copper fist DNA-binding domain"/>
    <property type="match status" value="1"/>
</dbReference>
<feature type="compositionally biased region" description="Low complexity" evidence="8">
    <location>
        <begin position="98"/>
        <end position="110"/>
    </location>
</feature>
<reference evidence="10 11" key="1">
    <citation type="journal article" date="2019" name="Appl. Microbiol. Biotechnol.">
        <title>Genome sequence of Isaria javanica and comparative genome analysis insights into family S53 peptidase evolution in fungal entomopathogens.</title>
        <authorList>
            <person name="Lin R."/>
            <person name="Zhang X."/>
            <person name="Xin B."/>
            <person name="Zou M."/>
            <person name="Gao Y."/>
            <person name="Qin F."/>
            <person name="Hu Q."/>
            <person name="Xie B."/>
            <person name="Cheng X."/>
        </authorList>
    </citation>
    <scope>NUCLEOTIDE SEQUENCE [LARGE SCALE GENOMIC DNA]</scope>
    <source>
        <strain evidence="10 11">IJ1G</strain>
    </source>
</reference>
<evidence type="ECO:0000259" key="9">
    <source>
        <dbReference type="PROSITE" id="PS50073"/>
    </source>
</evidence>
<dbReference type="OrthoDB" id="5600085at2759"/>
<dbReference type="Pfam" id="PF00649">
    <property type="entry name" value="Copper-fist"/>
    <property type="match status" value="1"/>
</dbReference>
<dbReference type="PRINTS" id="PR00617">
    <property type="entry name" value="COPPERFIST"/>
</dbReference>
<dbReference type="GO" id="GO:0006878">
    <property type="term" value="P:intracellular copper ion homeostasis"/>
    <property type="evidence" value="ECO:0007669"/>
    <property type="project" value="TreeGrafter"/>
</dbReference>
<feature type="compositionally biased region" description="Low complexity" evidence="8">
    <location>
        <begin position="270"/>
        <end position="285"/>
    </location>
</feature>
<dbReference type="GO" id="GO:0000981">
    <property type="term" value="F:DNA-binding transcription factor activity, RNA polymerase II-specific"/>
    <property type="evidence" value="ECO:0007669"/>
    <property type="project" value="TreeGrafter"/>
</dbReference>
<feature type="compositionally biased region" description="Low complexity" evidence="8">
    <location>
        <begin position="72"/>
        <end position="81"/>
    </location>
</feature>
<sequence>MPLINGQKMACEPCIRGHRSTKCNHANDRLMVPVRKPGRPLSSCPHPASRPCSCAAVTAAIPKKQTCRCGPSSTSSSSSSSQPAAFDAIKKEPESNGSSLPTSPTRSTPSAPFRVQKSSSSKTAARKQSVGVAGLERMDANQLNIIQGFDPTQQAPINGTNGVNGHGPMNGHAPVNGISPYPAMGMPMASPPFGMPGMYPMMQQPMVQPYVPQVNGSANGNSESSNGHPESASGSCCGGGKQASPITSVEKDVASESKPETSGSCCSSKTNGTNTTAQTPTETTNGQLNGNSMPMYQPPMGMANGMYPFFATPNIFTYPPQYGSYMQPLQPKQWRQAMSNMHLAPQVQQAYMYGAAQAAVPYQQTGVPDPATWTSHQCSCGDSCQCIGCAAHPYNDATQNYVRSAWNAMSQDVQPIQNGHARTNGTHSPPNGTHSAANGHLPQTNGMTVTTPTSKTENGAVSPTAPQTPSDATSGLAEEQALSANDFFFVSYPFPDGCDGEMASCQCGDDCQCIGCAIHNNPGPEIGNEGSQG</sequence>
<keyword evidence="10" id="KW-0238">DNA-binding</keyword>
<keyword evidence="2" id="KW-0479">Metal-binding</keyword>
<dbReference type="SMART" id="SM00412">
    <property type="entry name" value="Cu_FIST"/>
    <property type="match status" value="1"/>
</dbReference>
<dbReference type="PANTHER" id="PTHR28088">
    <property type="entry name" value="TRANSCRIPTIONAL ACTIVATOR HAA1-RELATED"/>
    <property type="match status" value="1"/>
</dbReference>
<proteinExistence type="predicted"/>
<evidence type="ECO:0000256" key="8">
    <source>
        <dbReference type="SAM" id="MobiDB-lite"/>
    </source>
</evidence>
<evidence type="ECO:0000256" key="6">
    <source>
        <dbReference type="ARBA" id="ARBA00023163"/>
    </source>
</evidence>
<dbReference type="GO" id="GO:0006879">
    <property type="term" value="P:intracellular iron ion homeostasis"/>
    <property type="evidence" value="ECO:0007669"/>
    <property type="project" value="TreeGrafter"/>
</dbReference>
<dbReference type="PROSITE" id="PS01119">
    <property type="entry name" value="COPPER_FIST_1"/>
    <property type="match status" value="1"/>
</dbReference>
<dbReference type="AlphaFoldDB" id="A0A545W5L2"/>
<comment type="caution">
    <text evidence="10">The sequence shown here is derived from an EMBL/GenBank/DDBJ whole genome shotgun (WGS) entry which is preliminary data.</text>
</comment>
<keyword evidence="5" id="KW-0805">Transcription regulation</keyword>
<evidence type="ECO:0000256" key="2">
    <source>
        <dbReference type="ARBA" id="ARBA00022723"/>
    </source>
</evidence>
<feature type="region of interest" description="Disordered" evidence="8">
    <location>
        <begin position="211"/>
        <end position="290"/>
    </location>
</feature>
<dbReference type="InterPro" id="IPR001083">
    <property type="entry name" value="Cu_fist_DNA-bd_dom"/>
</dbReference>
<accession>A0A545W5L2</accession>
<keyword evidence="7" id="KW-0539">Nucleus</keyword>
<evidence type="ECO:0000256" key="4">
    <source>
        <dbReference type="ARBA" id="ARBA00023008"/>
    </source>
</evidence>
<evidence type="ECO:0000313" key="10">
    <source>
        <dbReference type="EMBL" id="TQV97555.1"/>
    </source>
</evidence>
<dbReference type="FunFam" id="3.90.430.10:FF:000001">
    <property type="entry name" value="Copper fist DNA-binding protein"/>
    <property type="match status" value="1"/>
</dbReference>
<name>A0A545W5L2_9HYPO</name>
<keyword evidence="3" id="KW-0862">Zinc</keyword>
<feature type="compositionally biased region" description="Polar residues" evidence="8">
    <location>
        <begin position="417"/>
        <end position="473"/>
    </location>
</feature>
<feature type="compositionally biased region" description="Low complexity" evidence="8">
    <location>
        <begin position="211"/>
        <end position="227"/>
    </location>
</feature>
<dbReference type="EMBL" id="SPUK01000004">
    <property type="protein sequence ID" value="TQV97555.1"/>
    <property type="molecule type" value="Genomic_DNA"/>
</dbReference>
<evidence type="ECO:0000256" key="5">
    <source>
        <dbReference type="ARBA" id="ARBA00023015"/>
    </source>
</evidence>
<protein>
    <submittedName>
        <fullName evidence="10">Copper fist DNA-binding protein</fullName>
    </submittedName>
</protein>
<dbReference type="SMART" id="SM01090">
    <property type="entry name" value="Copper-fist"/>
    <property type="match status" value="1"/>
</dbReference>
<feature type="region of interest" description="Disordered" evidence="8">
    <location>
        <begin position="417"/>
        <end position="477"/>
    </location>
</feature>
<organism evidence="10 11">
    <name type="scientific">Cordyceps javanica</name>
    <dbReference type="NCBI Taxonomy" id="43265"/>
    <lineage>
        <taxon>Eukaryota</taxon>
        <taxon>Fungi</taxon>
        <taxon>Dikarya</taxon>
        <taxon>Ascomycota</taxon>
        <taxon>Pezizomycotina</taxon>
        <taxon>Sordariomycetes</taxon>
        <taxon>Hypocreomycetidae</taxon>
        <taxon>Hypocreales</taxon>
        <taxon>Cordycipitaceae</taxon>
        <taxon>Cordyceps</taxon>
    </lineage>
</organism>
<keyword evidence="4" id="KW-0186">Copper</keyword>
<dbReference type="Proteomes" id="UP000315783">
    <property type="component" value="Unassembled WGS sequence"/>
</dbReference>
<dbReference type="SUPFAM" id="SSF57879">
    <property type="entry name" value="Zinc domain conserved in yeast copper-regulated transcription factors"/>
    <property type="match status" value="1"/>
</dbReference>
<dbReference type="PANTHER" id="PTHR28088:SF9">
    <property type="entry name" value="TRANSCRIPTION FACTOR GRISEA, PUTATIVE (AFU_ORTHOLOGUE AFUA_1G13190)-RELATED"/>
    <property type="match status" value="1"/>
</dbReference>